<evidence type="ECO:0000256" key="4">
    <source>
        <dbReference type="ARBA" id="ARBA00022764"/>
    </source>
</evidence>
<dbReference type="Gene3D" id="1.20.120.1490">
    <property type="match status" value="1"/>
</dbReference>
<evidence type="ECO:0000256" key="1">
    <source>
        <dbReference type="ARBA" id="ARBA00004418"/>
    </source>
</evidence>
<dbReference type="RefSeq" id="WP_342678342.1">
    <property type="nucleotide sequence ID" value="NZ_JBCGCU010000008.1"/>
</dbReference>
<organism evidence="7 8">
    <name type="scientific">Pseudoalteromonas qingdaonensis</name>
    <dbReference type="NCBI Taxonomy" id="3131913"/>
    <lineage>
        <taxon>Bacteria</taxon>
        <taxon>Pseudomonadati</taxon>
        <taxon>Pseudomonadota</taxon>
        <taxon>Gammaproteobacteria</taxon>
        <taxon>Alteromonadales</taxon>
        <taxon>Pseudoalteromonadaceae</taxon>
        <taxon>Pseudoalteromonas</taxon>
    </lineage>
</organism>
<comment type="caution">
    <text evidence="7">The sequence shown here is derived from an EMBL/GenBank/DDBJ whole genome shotgun (WGS) entry which is preliminary data.</text>
</comment>
<gene>
    <name evidence="7" type="ORF">WCN91_09170</name>
</gene>
<keyword evidence="4" id="KW-0574">Periplasm</keyword>
<protein>
    <submittedName>
        <fullName evidence="7">Spy/CpxP family protein refolding chaperone</fullName>
    </submittedName>
</protein>
<feature type="chain" id="PRO_5046356216" evidence="6">
    <location>
        <begin position="24"/>
        <end position="150"/>
    </location>
</feature>
<keyword evidence="8" id="KW-1185">Reference proteome</keyword>
<feature type="region of interest" description="Disordered" evidence="5">
    <location>
        <begin position="130"/>
        <end position="150"/>
    </location>
</feature>
<evidence type="ECO:0000256" key="6">
    <source>
        <dbReference type="SAM" id="SignalP"/>
    </source>
</evidence>
<dbReference type="InterPro" id="IPR012899">
    <property type="entry name" value="LTXXQ"/>
</dbReference>
<sequence length="150" mass="17047">MKLNKLLTAAVVSIGLASSVAMAGQGGHHKHGERGMLSEHMIEQLQLSEQQQTQIKAIMDANKQLKPQRGSRHEGYKALQALTNTSSSFDEQAAREIIQAQQSKQMERKIAHLKSKHQVWNLLSEEQQQKFAQMKDKRKKRHAEKRDANK</sequence>
<dbReference type="InterPro" id="IPR052211">
    <property type="entry name" value="Cpx_auxiliary_protein"/>
</dbReference>
<dbReference type="PANTHER" id="PTHR38102:SF1">
    <property type="entry name" value="PERIPLASMIC CHAPERONE SPY"/>
    <property type="match status" value="1"/>
</dbReference>
<evidence type="ECO:0000256" key="2">
    <source>
        <dbReference type="ARBA" id="ARBA00008441"/>
    </source>
</evidence>
<evidence type="ECO:0000313" key="8">
    <source>
        <dbReference type="Proteomes" id="UP001447008"/>
    </source>
</evidence>
<comment type="subcellular location">
    <subcellularLocation>
        <location evidence="1">Periplasm</location>
    </subcellularLocation>
</comment>
<evidence type="ECO:0000313" key="7">
    <source>
        <dbReference type="EMBL" id="MEM0515580.1"/>
    </source>
</evidence>
<accession>A0ABU9MWE1</accession>
<proteinExistence type="inferred from homology"/>
<dbReference type="Proteomes" id="UP001447008">
    <property type="component" value="Unassembled WGS sequence"/>
</dbReference>
<feature type="signal peptide" evidence="6">
    <location>
        <begin position="1"/>
        <end position="23"/>
    </location>
</feature>
<keyword evidence="3 6" id="KW-0732">Signal</keyword>
<dbReference type="PANTHER" id="PTHR38102">
    <property type="entry name" value="PERIPLASMIC CHAPERONE SPY"/>
    <property type="match status" value="1"/>
</dbReference>
<dbReference type="Pfam" id="PF07813">
    <property type="entry name" value="LTXXQ"/>
    <property type="match status" value="1"/>
</dbReference>
<evidence type="ECO:0000256" key="5">
    <source>
        <dbReference type="SAM" id="MobiDB-lite"/>
    </source>
</evidence>
<dbReference type="PIRSF" id="PIRSF034445">
    <property type="entry name" value="CpxP_Spy"/>
    <property type="match status" value="1"/>
</dbReference>
<comment type="similarity">
    <text evidence="2">Belongs to the CpxP/Spy family.</text>
</comment>
<dbReference type="EMBL" id="JBCGCU010000008">
    <property type="protein sequence ID" value="MEM0515580.1"/>
    <property type="molecule type" value="Genomic_DNA"/>
</dbReference>
<evidence type="ECO:0000256" key="3">
    <source>
        <dbReference type="ARBA" id="ARBA00022729"/>
    </source>
</evidence>
<name>A0ABU9MWE1_9GAMM</name>
<reference evidence="7 8" key="1">
    <citation type="submission" date="2024-03" db="EMBL/GenBank/DDBJ databases">
        <title>Pseudoalteromonas qingdaonensis sp. nov., isolated from the intestines of marine benthic organisms.</title>
        <authorList>
            <person name="Lin X."/>
            <person name="Fang S."/>
            <person name="Hu X."/>
        </authorList>
    </citation>
    <scope>NUCLEOTIDE SEQUENCE [LARGE SCALE GENOMIC DNA]</scope>
    <source>
        <strain evidence="7 8">YIC-827</strain>
    </source>
</reference>